<reference evidence="1 2" key="1">
    <citation type="submission" date="2017-09" db="EMBL/GenBank/DDBJ databases">
        <title>Phenotypic and genotypic characterization of Colombian isolates of Neisseria meningitidis recovered from invasive disease.</title>
        <authorList>
            <person name="Duarte C."/>
            <person name="Gabastou J.M."/>
            <person name="Moreno J."/>
        </authorList>
    </citation>
    <scope>NUCLEOTIDE SEQUENCE [LARGE SCALE GENOMIC DNA]</scope>
    <source>
        <strain evidence="1 2">INS-Nm1124</strain>
    </source>
</reference>
<organism evidence="1 2">
    <name type="scientific">Neisseria meningitidis</name>
    <dbReference type="NCBI Taxonomy" id="487"/>
    <lineage>
        <taxon>Bacteria</taxon>
        <taxon>Pseudomonadati</taxon>
        <taxon>Pseudomonadota</taxon>
        <taxon>Betaproteobacteria</taxon>
        <taxon>Neisseriales</taxon>
        <taxon>Neisseriaceae</taxon>
        <taxon>Neisseria</taxon>
    </lineage>
</organism>
<dbReference type="GO" id="GO:0000271">
    <property type="term" value="P:polysaccharide biosynthetic process"/>
    <property type="evidence" value="ECO:0007669"/>
    <property type="project" value="InterPro"/>
</dbReference>
<protein>
    <submittedName>
        <fullName evidence="1">Beta-3-deoxy-D-manno-oct-2-ulosonic acid transferase</fullName>
    </submittedName>
</protein>
<comment type="caution">
    <text evidence="1">The sequence shown here is derived from an EMBL/GenBank/DDBJ whole genome shotgun (WGS) entry which is preliminary data.</text>
</comment>
<keyword evidence="1" id="KW-0808">Transferase</keyword>
<gene>
    <name evidence="1" type="ORF">COI09_02975</name>
</gene>
<dbReference type="AlphaFoldDB" id="A0A0Y5LF55"/>
<dbReference type="EMBL" id="NWXB01000004">
    <property type="protein sequence ID" value="RQJ68024.1"/>
    <property type="molecule type" value="Genomic_DNA"/>
</dbReference>
<dbReference type="GO" id="GO:0016740">
    <property type="term" value="F:transferase activity"/>
    <property type="evidence" value="ECO:0007669"/>
    <property type="project" value="UniProtKB-KW"/>
</dbReference>
<dbReference type="GO" id="GO:0015774">
    <property type="term" value="P:polysaccharide transport"/>
    <property type="evidence" value="ECO:0007669"/>
    <property type="project" value="InterPro"/>
</dbReference>
<dbReference type="RefSeq" id="WP_041423664.1">
    <property type="nucleotide sequence ID" value="NZ_FESW01000010.1"/>
</dbReference>
<dbReference type="Proteomes" id="UP000283829">
    <property type="component" value="Unassembled WGS sequence"/>
</dbReference>
<dbReference type="CDD" id="cd16440">
    <property type="entry name" value="beta_Kdo_transferase_KpsC_1"/>
    <property type="match status" value="1"/>
</dbReference>
<name>A0A0Y5LF55_NEIME</name>
<dbReference type="CDD" id="cd16439">
    <property type="entry name" value="beta_Kdo_transferase_KpsC_2"/>
    <property type="match status" value="1"/>
</dbReference>
<dbReference type="Pfam" id="PF05159">
    <property type="entry name" value="Capsule_synth"/>
    <property type="match status" value="3"/>
</dbReference>
<proteinExistence type="predicted"/>
<sequence length="704" mass="79746">MFLFSDGLQSINNNNRRKRIVKNAYIPSRGIRKIPHLSTLLPEFHIYKDGKGAEAVVGWGLRPTTHKARAFATEHQLPFIALEDGFLRSLGLGVSGYPPYSIVYDDIGIYYDTTRPSRLEQLILAADTMPSETLAQAQQTMDFILQHHLSKYNHAPELSDDHPLRSPSKPETVLIIDQTFGDMAIQYGGADASTFELMFQTALNENPQADIWVKTHPDVLCGKKQGYLTQLAQQHRVHLLAEDINPISLLQNVDKVYCVTSQMGFEALLCGKPLTTFGLPWYAGWGVSDDRHPEINRLVQTQRRATRNLLQLFAAAYLQYSRYLNPNTGEAGSLFDVIDYLATVKRKNDKLRGELYCVGMSLWKRAVAKPFFNVPSCRLKFISSTQKLARVKLSDDARILAWGNGKEAIVRFAEQHHIPLLRMEDGFIRSVGLGSNLVPPLSLVTDDMSIYFNAETPSRLEYILQNQNFDDQDFQTALKLQKMLTENHISKYNVGSSDFTAPSTDKTVILVPGQVEDDASIRYGSPQIYRNLDLLRTVRERNPNAYIIYKPHPDVVSGNRIGHISPEDAARYADQTAEQTDILTCLQYADEVHTMTSLTGFEALLRGKKVSCYGLPFYAGWGLTQDLLPIPRRSRRLELWQLIAGTLIHYPDYIHPETHQAINAETAAQILIRQKNMQKNNNGLHRGYFAKKLGKIKQLYRSFK</sequence>
<evidence type="ECO:0000313" key="1">
    <source>
        <dbReference type="EMBL" id="RQJ68024.1"/>
    </source>
</evidence>
<evidence type="ECO:0000313" key="2">
    <source>
        <dbReference type="Proteomes" id="UP000283829"/>
    </source>
</evidence>
<accession>A0A0Y5LF55</accession>
<dbReference type="InterPro" id="IPR007833">
    <property type="entry name" value="Capsule_polysaccharide_synth"/>
</dbReference>